<dbReference type="Proteomes" id="UP001147695">
    <property type="component" value="Unassembled WGS sequence"/>
</dbReference>
<dbReference type="Pfam" id="PF12511">
    <property type="entry name" value="DUF3716"/>
    <property type="match status" value="1"/>
</dbReference>
<evidence type="ECO:0000313" key="2">
    <source>
        <dbReference type="EMBL" id="KAJ5335610.1"/>
    </source>
</evidence>
<sequence length="196" mass="21418">MIPWRSARCEGLLLSDLVACLAHLARKRDLSVVPGSWTRTDQILDLQLLKQDLHENLHCAEAALIYLTGDTAEVPCTRCLKKEGGFSVCVVSNEPGAPRACANCWYARGKKNCSITTEAGVLATRRLMFTPPCRQVRSESDKAAITRELLPTIQSRNALAAAFETAGPASEDQLAAVRQHLITLDTMIQNFAPQGN</sequence>
<dbReference type="AlphaFoldDB" id="A0A9W9QM12"/>
<dbReference type="EMBL" id="JAPZBQ010000004">
    <property type="protein sequence ID" value="KAJ5335610.1"/>
    <property type="molecule type" value="Genomic_DNA"/>
</dbReference>
<proteinExistence type="predicted"/>
<protein>
    <submittedName>
        <fullName evidence="2">Uncharacterized protein</fullName>
    </submittedName>
</protein>
<dbReference type="InterPro" id="IPR022190">
    <property type="entry name" value="DUF3716"/>
</dbReference>
<reference evidence="2" key="1">
    <citation type="submission" date="2022-12" db="EMBL/GenBank/DDBJ databases">
        <authorList>
            <person name="Petersen C."/>
        </authorList>
    </citation>
    <scope>NUCLEOTIDE SEQUENCE</scope>
    <source>
        <strain evidence="2">IBT 35673</strain>
    </source>
</reference>
<accession>A0A9W9QM12</accession>
<evidence type="ECO:0000313" key="3">
    <source>
        <dbReference type="Proteomes" id="UP001147695"/>
    </source>
</evidence>
<comment type="caution">
    <text evidence="2">The sequence shown here is derived from an EMBL/GenBank/DDBJ whole genome shotgun (WGS) entry which is preliminary data.</text>
</comment>
<organism evidence="2 3">
    <name type="scientific">Penicillium brevicompactum</name>
    <dbReference type="NCBI Taxonomy" id="5074"/>
    <lineage>
        <taxon>Eukaryota</taxon>
        <taxon>Fungi</taxon>
        <taxon>Dikarya</taxon>
        <taxon>Ascomycota</taxon>
        <taxon>Pezizomycotina</taxon>
        <taxon>Eurotiomycetes</taxon>
        <taxon>Eurotiomycetidae</taxon>
        <taxon>Eurotiales</taxon>
        <taxon>Aspergillaceae</taxon>
        <taxon>Penicillium</taxon>
    </lineage>
</organism>
<gene>
    <name evidence="2" type="ORF">N7452_008013</name>
</gene>
<feature type="signal peptide" evidence="1">
    <location>
        <begin position="1"/>
        <end position="22"/>
    </location>
</feature>
<keyword evidence="1" id="KW-0732">Signal</keyword>
<reference evidence="2" key="2">
    <citation type="journal article" date="2023" name="IMA Fungus">
        <title>Comparative genomic study of the Penicillium genus elucidates a diverse pangenome and 15 lateral gene transfer events.</title>
        <authorList>
            <person name="Petersen C."/>
            <person name="Sorensen T."/>
            <person name="Nielsen M.R."/>
            <person name="Sondergaard T.E."/>
            <person name="Sorensen J.L."/>
            <person name="Fitzpatrick D.A."/>
            <person name="Frisvad J.C."/>
            <person name="Nielsen K.L."/>
        </authorList>
    </citation>
    <scope>NUCLEOTIDE SEQUENCE</scope>
    <source>
        <strain evidence="2">IBT 35673</strain>
    </source>
</reference>
<evidence type="ECO:0000256" key="1">
    <source>
        <dbReference type="SAM" id="SignalP"/>
    </source>
</evidence>
<feature type="chain" id="PRO_5040875373" evidence="1">
    <location>
        <begin position="23"/>
        <end position="196"/>
    </location>
</feature>
<name>A0A9W9QM12_PENBR</name>